<dbReference type="Gene3D" id="1.10.357.10">
    <property type="entry name" value="Tetracycline Repressor, domain 2"/>
    <property type="match status" value="1"/>
</dbReference>
<dbReference type="Pfam" id="PF00440">
    <property type="entry name" value="TetR_N"/>
    <property type="match status" value="1"/>
</dbReference>
<dbReference type="PROSITE" id="PS01081">
    <property type="entry name" value="HTH_TETR_1"/>
    <property type="match status" value="1"/>
</dbReference>
<dbReference type="PANTHER" id="PTHR30055">
    <property type="entry name" value="HTH-TYPE TRANSCRIPTIONAL REGULATOR RUTR"/>
    <property type="match status" value="1"/>
</dbReference>
<dbReference type="InterPro" id="IPR023772">
    <property type="entry name" value="DNA-bd_HTH_TetR-type_CS"/>
</dbReference>
<dbReference type="AlphaFoldDB" id="A0A1H3E992"/>
<feature type="domain" description="HTH tetR-type" evidence="5">
    <location>
        <begin position="18"/>
        <end position="78"/>
    </location>
</feature>
<keyword evidence="1" id="KW-0805">Transcription regulation</keyword>
<dbReference type="PANTHER" id="PTHR30055:SF234">
    <property type="entry name" value="HTH-TYPE TRANSCRIPTIONAL REGULATOR BETI"/>
    <property type="match status" value="1"/>
</dbReference>
<dbReference type="PRINTS" id="PR00455">
    <property type="entry name" value="HTHTETR"/>
</dbReference>
<evidence type="ECO:0000313" key="6">
    <source>
        <dbReference type="EMBL" id="SDX75225.1"/>
    </source>
</evidence>
<organism evidence="6 7">
    <name type="scientific">Albimonas donghaensis</name>
    <dbReference type="NCBI Taxonomy" id="356660"/>
    <lineage>
        <taxon>Bacteria</taxon>
        <taxon>Pseudomonadati</taxon>
        <taxon>Pseudomonadota</taxon>
        <taxon>Alphaproteobacteria</taxon>
        <taxon>Rhodobacterales</taxon>
        <taxon>Paracoccaceae</taxon>
        <taxon>Albimonas</taxon>
    </lineage>
</organism>
<name>A0A1H3E992_9RHOB</name>
<gene>
    <name evidence="6" type="ORF">SAMN05444336_109120</name>
</gene>
<reference evidence="6 7" key="1">
    <citation type="submission" date="2016-10" db="EMBL/GenBank/DDBJ databases">
        <authorList>
            <person name="de Groot N.N."/>
        </authorList>
    </citation>
    <scope>NUCLEOTIDE SEQUENCE [LARGE SCALE GENOMIC DNA]</scope>
    <source>
        <strain evidence="6 7">DSM 17890</strain>
    </source>
</reference>
<dbReference type="PROSITE" id="PS50977">
    <property type="entry name" value="HTH_TETR_2"/>
    <property type="match status" value="1"/>
</dbReference>
<dbReference type="Gene3D" id="1.10.10.60">
    <property type="entry name" value="Homeodomain-like"/>
    <property type="match status" value="1"/>
</dbReference>
<accession>A0A1H3E992</accession>
<dbReference type="SUPFAM" id="SSF48498">
    <property type="entry name" value="Tetracyclin repressor-like, C-terminal domain"/>
    <property type="match status" value="1"/>
</dbReference>
<dbReference type="InterPro" id="IPR001647">
    <property type="entry name" value="HTH_TetR"/>
</dbReference>
<dbReference type="GO" id="GO:0000976">
    <property type="term" value="F:transcription cis-regulatory region binding"/>
    <property type="evidence" value="ECO:0007669"/>
    <property type="project" value="TreeGrafter"/>
</dbReference>
<proteinExistence type="predicted"/>
<evidence type="ECO:0000256" key="3">
    <source>
        <dbReference type="ARBA" id="ARBA00023163"/>
    </source>
</evidence>
<dbReference type="EMBL" id="FNMZ01000009">
    <property type="protein sequence ID" value="SDX75225.1"/>
    <property type="molecule type" value="Genomic_DNA"/>
</dbReference>
<dbReference type="SUPFAM" id="SSF46689">
    <property type="entry name" value="Homeodomain-like"/>
    <property type="match status" value="1"/>
</dbReference>
<dbReference type="RefSeq" id="WP_176954821.1">
    <property type="nucleotide sequence ID" value="NZ_FNMZ01000009.1"/>
</dbReference>
<dbReference type="Proteomes" id="UP000199118">
    <property type="component" value="Unassembled WGS sequence"/>
</dbReference>
<keyword evidence="3" id="KW-0804">Transcription</keyword>
<keyword evidence="2 4" id="KW-0238">DNA-binding</keyword>
<protein>
    <submittedName>
        <fullName evidence="6">Transcriptional regulator, TetR family</fullName>
    </submittedName>
</protein>
<evidence type="ECO:0000256" key="2">
    <source>
        <dbReference type="ARBA" id="ARBA00023125"/>
    </source>
</evidence>
<sequence length="208" mass="22903">MPLPRKKKRLTAKDLQREATRARLLDAARRLFEAHGYNAVSTTEIAREAGVTHGLIHAHFHAKAGLLFELIAESNAAQTDAAWNAARAERSLEARIAAILRVFAEADASDPELLGVMEGYFWQWPEALEQRNREQRVAGLAPLHWALQQGVSKGELRADLDLDRTVKALFAIYTMTLRAAVFDDAAPAACADEATAQALLLIDGARPR</sequence>
<evidence type="ECO:0000256" key="1">
    <source>
        <dbReference type="ARBA" id="ARBA00023015"/>
    </source>
</evidence>
<evidence type="ECO:0000256" key="4">
    <source>
        <dbReference type="PROSITE-ProRule" id="PRU00335"/>
    </source>
</evidence>
<evidence type="ECO:0000313" key="7">
    <source>
        <dbReference type="Proteomes" id="UP000199118"/>
    </source>
</evidence>
<feature type="DNA-binding region" description="H-T-H motif" evidence="4">
    <location>
        <begin position="41"/>
        <end position="60"/>
    </location>
</feature>
<dbReference type="InterPro" id="IPR050109">
    <property type="entry name" value="HTH-type_TetR-like_transc_reg"/>
</dbReference>
<evidence type="ECO:0000259" key="5">
    <source>
        <dbReference type="PROSITE" id="PS50977"/>
    </source>
</evidence>
<dbReference type="GO" id="GO:0003700">
    <property type="term" value="F:DNA-binding transcription factor activity"/>
    <property type="evidence" value="ECO:0007669"/>
    <property type="project" value="TreeGrafter"/>
</dbReference>
<keyword evidence="7" id="KW-1185">Reference proteome</keyword>
<dbReference type="InterPro" id="IPR036271">
    <property type="entry name" value="Tet_transcr_reg_TetR-rel_C_sf"/>
</dbReference>
<dbReference type="InterPro" id="IPR009057">
    <property type="entry name" value="Homeodomain-like_sf"/>
</dbReference>